<evidence type="ECO:0000256" key="1">
    <source>
        <dbReference type="ARBA" id="ARBA00004141"/>
    </source>
</evidence>
<keyword evidence="5" id="KW-1185">Reference proteome</keyword>
<feature type="transmembrane region" description="Helical" evidence="3">
    <location>
        <begin position="375"/>
        <end position="395"/>
    </location>
</feature>
<keyword evidence="3" id="KW-0812">Transmembrane</keyword>
<evidence type="ECO:0000256" key="2">
    <source>
        <dbReference type="ARBA" id="ARBA00006727"/>
    </source>
</evidence>
<dbReference type="PANTHER" id="PTHR11360">
    <property type="entry name" value="MONOCARBOXYLATE TRANSPORTER"/>
    <property type="match status" value="1"/>
</dbReference>
<dbReference type="EMBL" id="JAIXMP010000034">
    <property type="protein sequence ID" value="KAI9249756.1"/>
    <property type="molecule type" value="Genomic_DNA"/>
</dbReference>
<comment type="subcellular location">
    <subcellularLocation>
        <location evidence="1">Membrane</location>
        <topology evidence="1">Multi-pass membrane protein</topology>
    </subcellularLocation>
</comment>
<dbReference type="PANTHER" id="PTHR11360:SF284">
    <property type="entry name" value="EG:103B4.3 PROTEIN-RELATED"/>
    <property type="match status" value="1"/>
</dbReference>
<dbReference type="InterPro" id="IPR011701">
    <property type="entry name" value="MFS"/>
</dbReference>
<comment type="caution">
    <text evidence="4">The sequence shown here is derived from an EMBL/GenBank/DDBJ whole genome shotgun (WGS) entry which is preliminary data.</text>
</comment>
<dbReference type="InterPro" id="IPR036259">
    <property type="entry name" value="MFS_trans_sf"/>
</dbReference>
<dbReference type="GO" id="GO:0022857">
    <property type="term" value="F:transmembrane transporter activity"/>
    <property type="evidence" value="ECO:0007669"/>
    <property type="project" value="InterPro"/>
</dbReference>
<proteinExistence type="inferred from homology"/>
<name>A0AAD5JQM5_9FUNG</name>
<dbReference type="GO" id="GO:0016020">
    <property type="term" value="C:membrane"/>
    <property type="evidence" value="ECO:0007669"/>
    <property type="project" value="UniProtKB-SubCell"/>
</dbReference>
<keyword evidence="3" id="KW-0472">Membrane</keyword>
<feature type="transmembrane region" description="Helical" evidence="3">
    <location>
        <begin position="133"/>
        <end position="157"/>
    </location>
</feature>
<protein>
    <submittedName>
        <fullName evidence="4">Major facilitator superfamily domain-containing protein</fullName>
    </submittedName>
</protein>
<feature type="transmembrane region" description="Helical" evidence="3">
    <location>
        <begin position="407"/>
        <end position="428"/>
    </location>
</feature>
<evidence type="ECO:0000313" key="4">
    <source>
        <dbReference type="EMBL" id="KAI9249756.1"/>
    </source>
</evidence>
<feature type="transmembrane region" description="Helical" evidence="3">
    <location>
        <begin position="313"/>
        <end position="334"/>
    </location>
</feature>
<gene>
    <name evidence="4" type="ORF">BDA99DRAFT_542059</name>
</gene>
<dbReference type="AlphaFoldDB" id="A0AAD5JQM5"/>
<reference evidence="4" key="1">
    <citation type="journal article" date="2022" name="IScience">
        <title>Evolution of zygomycete secretomes and the origins of terrestrial fungal ecologies.</title>
        <authorList>
            <person name="Chang Y."/>
            <person name="Wang Y."/>
            <person name="Mondo S."/>
            <person name="Ahrendt S."/>
            <person name="Andreopoulos W."/>
            <person name="Barry K."/>
            <person name="Beard J."/>
            <person name="Benny G.L."/>
            <person name="Blankenship S."/>
            <person name="Bonito G."/>
            <person name="Cuomo C."/>
            <person name="Desiro A."/>
            <person name="Gervers K.A."/>
            <person name="Hundley H."/>
            <person name="Kuo A."/>
            <person name="LaButti K."/>
            <person name="Lang B.F."/>
            <person name="Lipzen A."/>
            <person name="O'Donnell K."/>
            <person name="Pangilinan J."/>
            <person name="Reynolds N."/>
            <person name="Sandor L."/>
            <person name="Smith M.E."/>
            <person name="Tsang A."/>
            <person name="Grigoriev I.V."/>
            <person name="Stajich J.E."/>
            <person name="Spatafora J.W."/>
        </authorList>
    </citation>
    <scope>NUCLEOTIDE SEQUENCE</scope>
    <source>
        <strain evidence="4">RSA 2281</strain>
    </source>
</reference>
<reference evidence="4" key="2">
    <citation type="submission" date="2023-02" db="EMBL/GenBank/DDBJ databases">
        <authorList>
            <consortium name="DOE Joint Genome Institute"/>
            <person name="Mondo S.J."/>
            <person name="Chang Y."/>
            <person name="Wang Y."/>
            <person name="Ahrendt S."/>
            <person name="Andreopoulos W."/>
            <person name="Barry K."/>
            <person name="Beard J."/>
            <person name="Benny G.L."/>
            <person name="Blankenship S."/>
            <person name="Bonito G."/>
            <person name="Cuomo C."/>
            <person name="Desiro A."/>
            <person name="Gervers K.A."/>
            <person name="Hundley H."/>
            <person name="Kuo A."/>
            <person name="LaButti K."/>
            <person name="Lang B.F."/>
            <person name="Lipzen A."/>
            <person name="O'Donnell K."/>
            <person name="Pangilinan J."/>
            <person name="Reynolds N."/>
            <person name="Sandor L."/>
            <person name="Smith M.W."/>
            <person name="Tsang A."/>
            <person name="Grigoriev I.V."/>
            <person name="Stajich J.E."/>
            <person name="Spatafora J.W."/>
        </authorList>
    </citation>
    <scope>NUCLEOTIDE SEQUENCE</scope>
    <source>
        <strain evidence="4">RSA 2281</strain>
    </source>
</reference>
<evidence type="ECO:0000313" key="5">
    <source>
        <dbReference type="Proteomes" id="UP001209540"/>
    </source>
</evidence>
<accession>A0AAD5JQM5</accession>
<comment type="similarity">
    <text evidence="2">Belongs to the major facilitator superfamily. Monocarboxylate porter (TC 2.A.1.13) family.</text>
</comment>
<feature type="transmembrane region" description="Helical" evidence="3">
    <location>
        <begin position="198"/>
        <end position="218"/>
    </location>
</feature>
<evidence type="ECO:0000256" key="3">
    <source>
        <dbReference type="SAM" id="Phobius"/>
    </source>
</evidence>
<dbReference type="SUPFAM" id="SSF103473">
    <property type="entry name" value="MFS general substrate transporter"/>
    <property type="match status" value="1"/>
</dbReference>
<dbReference type="Proteomes" id="UP001209540">
    <property type="component" value="Unassembled WGS sequence"/>
</dbReference>
<feature type="transmembrane region" description="Helical" evidence="3">
    <location>
        <begin position="57"/>
        <end position="80"/>
    </location>
</feature>
<organism evidence="4 5">
    <name type="scientific">Phascolomyces articulosus</name>
    <dbReference type="NCBI Taxonomy" id="60185"/>
    <lineage>
        <taxon>Eukaryota</taxon>
        <taxon>Fungi</taxon>
        <taxon>Fungi incertae sedis</taxon>
        <taxon>Mucoromycota</taxon>
        <taxon>Mucoromycotina</taxon>
        <taxon>Mucoromycetes</taxon>
        <taxon>Mucorales</taxon>
        <taxon>Lichtheimiaceae</taxon>
        <taxon>Phascolomyces</taxon>
    </lineage>
</organism>
<dbReference type="Gene3D" id="1.20.1250.20">
    <property type="entry name" value="MFS general substrate transporter like domains"/>
    <property type="match status" value="2"/>
</dbReference>
<keyword evidence="3" id="KW-1133">Transmembrane helix</keyword>
<feature type="transmembrane region" description="Helical" evidence="3">
    <location>
        <begin position="340"/>
        <end position="363"/>
    </location>
</feature>
<sequence length="438" mass="48526">MSMPLAKHTSHVTRNTEDDILETALEYQSENEESMNSYYQTSDDDRRIINYSGSYQYIIVMSSFLMLFMSFGISNSWGIFQDYFDQNNVFSENGEKIQHSQLRLSFVGTLSLFFEHSMAPLAEWIRSVRGMSLLYLTQSILFGGGSAFLCSMILTVVPQYFHRYQGFALGLVNGGSNVGNLVMPLLIAHINNHLGIAWTYRILASICLVVDILGCLIIKERLGQSPRKERKLPCSKNTKLRLDVFRNKNFCIWCLCAVTQVAAYFVPLFIIPTYATYIGLSDIEGSSLVSITSGTAFLGRVSSGLLGDRIGPINISIIFTAIAGLSSLLIWPFAYTYDALIAFMAIFGYTSGCYYSLGSPIVATLLKKEQFSSGVTIVLLLNGIAVFGPSLASAINSTGVANEPFFTFKMFTGVGTLLSAFVTIWLKFSIDQSFFAKV</sequence>
<feature type="transmembrane region" description="Helical" evidence="3">
    <location>
        <begin position="250"/>
        <end position="271"/>
    </location>
</feature>
<dbReference type="InterPro" id="IPR050327">
    <property type="entry name" value="Proton-linked_MCT"/>
</dbReference>
<dbReference type="Pfam" id="PF07690">
    <property type="entry name" value="MFS_1"/>
    <property type="match status" value="1"/>
</dbReference>